<evidence type="ECO:0000256" key="3">
    <source>
        <dbReference type="ARBA" id="ARBA00022448"/>
    </source>
</evidence>
<evidence type="ECO:0000259" key="7">
    <source>
        <dbReference type="PROSITE" id="PS50893"/>
    </source>
</evidence>
<dbReference type="InterPro" id="IPR003439">
    <property type="entry name" value="ABC_transporter-like_ATP-bd"/>
</dbReference>
<dbReference type="SUPFAM" id="SSF52540">
    <property type="entry name" value="P-loop containing nucleoside triphosphate hydrolases"/>
    <property type="match status" value="1"/>
</dbReference>
<proteinExistence type="inferred from homology"/>
<dbReference type="GO" id="GO:0016887">
    <property type="term" value="F:ATP hydrolysis activity"/>
    <property type="evidence" value="ECO:0007669"/>
    <property type="project" value="InterPro"/>
</dbReference>
<evidence type="ECO:0000256" key="2">
    <source>
        <dbReference type="ARBA" id="ARBA00005417"/>
    </source>
</evidence>
<dbReference type="InterPro" id="IPR003593">
    <property type="entry name" value="AAA+_ATPase"/>
</dbReference>
<reference evidence="8 9" key="1">
    <citation type="submission" date="2019-06" db="EMBL/GenBank/DDBJ databases">
        <title>Sequencing the genomes of 1000 actinobacteria strains.</title>
        <authorList>
            <person name="Klenk H.-P."/>
        </authorList>
    </citation>
    <scope>NUCLEOTIDE SEQUENCE [LARGE SCALE GENOMIC DNA]</scope>
    <source>
        <strain evidence="8 9">DSM 102200</strain>
    </source>
</reference>
<dbReference type="EMBL" id="VFOZ01000003">
    <property type="protein sequence ID" value="TQL88033.1"/>
    <property type="molecule type" value="Genomic_DNA"/>
</dbReference>
<sequence>MDHVIEARGLAKSFPGAEAVRGVDLTVGAGEIVGFLGPNGAGKTTTLRMLTTLLRPTAGTATVAGRDLTTDPAGVRRRIGYVAQGGSTNPACTAARELVLQARLYRVPDPRARAHELLERFGLADQEIGTLSGGQRRRLDIALGIVHTPALIFLDEPTTGLDPQSRGEVWRHIRDLRDEHGTAVFLTTHYLDEADALCDRILIIDRGEIIGAGTPEDLKRRLSGDIVTVEIDGDARRARDALAGLTAVRSVRAEERTLRITVEHGDRILIELTRALDAQGVLPRSIRLTRPTLDDVFLALTTREAGRAA</sequence>
<dbReference type="RefSeq" id="WP_141963751.1">
    <property type="nucleotide sequence ID" value="NZ_VFOZ01000003.1"/>
</dbReference>
<accession>A0A543BT66</accession>
<dbReference type="Proteomes" id="UP000316096">
    <property type="component" value="Unassembled WGS sequence"/>
</dbReference>
<comment type="subcellular location">
    <subcellularLocation>
        <location evidence="1">Cell membrane</location>
        <topology evidence="1">Peripheral membrane protein</topology>
    </subcellularLocation>
</comment>
<dbReference type="AlphaFoldDB" id="A0A543BT66"/>
<keyword evidence="9" id="KW-1185">Reference proteome</keyword>
<keyword evidence="6" id="KW-0046">Antibiotic resistance</keyword>
<keyword evidence="5 8" id="KW-0067">ATP-binding</keyword>
<dbReference type="Gene3D" id="3.40.50.300">
    <property type="entry name" value="P-loop containing nucleotide triphosphate hydrolases"/>
    <property type="match status" value="1"/>
</dbReference>
<dbReference type="GO" id="GO:0005886">
    <property type="term" value="C:plasma membrane"/>
    <property type="evidence" value="ECO:0007669"/>
    <property type="project" value="UniProtKB-SubCell"/>
</dbReference>
<feature type="domain" description="ABC transporter" evidence="7">
    <location>
        <begin position="5"/>
        <end position="231"/>
    </location>
</feature>
<organism evidence="8 9">
    <name type="scientific">Actinoallomurus bryophytorum</name>
    <dbReference type="NCBI Taxonomy" id="1490222"/>
    <lineage>
        <taxon>Bacteria</taxon>
        <taxon>Bacillati</taxon>
        <taxon>Actinomycetota</taxon>
        <taxon>Actinomycetes</taxon>
        <taxon>Streptosporangiales</taxon>
        <taxon>Thermomonosporaceae</taxon>
        <taxon>Actinoallomurus</taxon>
    </lineage>
</organism>
<dbReference type="PANTHER" id="PTHR42711">
    <property type="entry name" value="ABC TRANSPORTER ATP-BINDING PROTEIN"/>
    <property type="match status" value="1"/>
</dbReference>
<evidence type="ECO:0000256" key="6">
    <source>
        <dbReference type="ARBA" id="ARBA00023251"/>
    </source>
</evidence>
<name>A0A543BT66_9ACTN</name>
<dbReference type="PANTHER" id="PTHR42711:SF5">
    <property type="entry name" value="ABC TRANSPORTER ATP-BINDING PROTEIN NATA"/>
    <property type="match status" value="1"/>
</dbReference>
<dbReference type="OrthoDB" id="9804819at2"/>
<dbReference type="PROSITE" id="PS00211">
    <property type="entry name" value="ABC_TRANSPORTER_1"/>
    <property type="match status" value="1"/>
</dbReference>
<dbReference type="Pfam" id="PF13732">
    <property type="entry name" value="DrrA1-3_C"/>
    <property type="match status" value="1"/>
</dbReference>
<dbReference type="InterPro" id="IPR027417">
    <property type="entry name" value="P-loop_NTPase"/>
</dbReference>
<dbReference type="Pfam" id="PF00005">
    <property type="entry name" value="ABC_tran"/>
    <property type="match status" value="1"/>
</dbReference>
<dbReference type="GO" id="GO:0005524">
    <property type="term" value="F:ATP binding"/>
    <property type="evidence" value="ECO:0007669"/>
    <property type="project" value="UniProtKB-KW"/>
</dbReference>
<evidence type="ECO:0000256" key="1">
    <source>
        <dbReference type="ARBA" id="ARBA00004202"/>
    </source>
</evidence>
<dbReference type="PROSITE" id="PS50893">
    <property type="entry name" value="ABC_TRANSPORTER_2"/>
    <property type="match status" value="1"/>
</dbReference>
<dbReference type="GO" id="GO:0046677">
    <property type="term" value="P:response to antibiotic"/>
    <property type="evidence" value="ECO:0007669"/>
    <property type="project" value="UniProtKB-KW"/>
</dbReference>
<comment type="similarity">
    <text evidence="2">Belongs to the ABC transporter superfamily.</text>
</comment>
<dbReference type="InterPro" id="IPR025302">
    <property type="entry name" value="DrrA1/2-like_C"/>
</dbReference>
<evidence type="ECO:0000313" key="9">
    <source>
        <dbReference type="Proteomes" id="UP000316096"/>
    </source>
</evidence>
<keyword evidence="4" id="KW-0547">Nucleotide-binding</keyword>
<evidence type="ECO:0000256" key="4">
    <source>
        <dbReference type="ARBA" id="ARBA00022741"/>
    </source>
</evidence>
<dbReference type="InterPro" id="IPR050763">
    <property type="entry name" value="ABC_transporter_ATP-binding"/>
</dbReference>
<comment type="caution">
    <text evidence="8">The sequence shown here is derived from an EMBL/GenBank/DDBJ whole genome shotgun (WGS) entry which is preliminary data.</text>
</comment>
<dbReference type="InterPro" id="IPR017871">
    <property type="entry name" value="ABC_transporter-like_CS"/>
</dbReference>
<protein>
    <submittedName>
        <fullName evidence="8">ABC-2 type transport system ATP-binding protein</fullName>
    </submittedName>
</protein>
<dbReference type="SMART" id="SM00382">
    <property type="entry name" value="AAA"/>
    <property type="match status" value="1"/>
</dbReference>
<evidence type="ECO:0000256" key="5">
    <source>
        <dbReference type="ARBA" id="ARBA00022840"/>
    </source>
</evidence>
<gene>
    <name evidence="8" type="ORF">FB559_8645</name>
</gene>
<evidence type="ECO:0000313" key="8">
    <source>
        <dbReference type="EMBL" id="TQL88033.1"/>
    </source>
</evidence>
<keyword evidence="3" id="KW-0813">Transport</keyword>